<comment type="caution">
    <text evidence="1">The sequence shown here is derived from an EMBL/GenBank/DDBJ whole genome shotgun (WGS) entry which is preliminary data.</text>
</comment>
<dbReference type="EMBL" id="JAUSVV010000023">
    <property type="protein sequence ID" value="MDQ0445220.1"/>
    <property type="molecule type" value="Genomic_DNA"/>
</dbReference>
<gene>
    <name evidence="1" type="ORF">QO016_004747</name>
</gene>
<evidence type="ECO:0000313" key="2">
    <source>
        <dbReference type="Proteomes" id="UP001236369"/>
    </source>
</evidence>
<dbReference type="Proteomes" id="UP001236369">
    <property type="component" value="Unassembled WGS sequence"/>
</dbReference>
<keyword evidence="2" id="KW-1185">Reference proteome</keyword>
<evidence type="ECO:0008006" key="3">
    <source>
        <dbReference type="Google" id="ProtNLM"/>
    </source>
</evidence>
<organism evidence="1 2">
    <name type="scientific">Methylobacterium persicinum</name>
    <dbReference type="NCBI Taxonomy" id="374426"/>
    <lineage>
        <taxon>Bacteria</taxon>
        <taxon>Pseudomonadati</taxon>
        <taxon>Pseudomonadota</taxon>
        <taxon>Alphaproteobacteria</taxon>
        <taxon>Hyphomicrobiales</taxon>
        <taxon>Methylobacteriaceae</taxon>
        <taxon>Methylobacterium</taxon>
    </lineage>
</organism>
<dbReference type="RefSeq" id="WP_238248710.1">
    <property type="nucleotide sequence ID" value="NZ_BPQX01000021.1"/>
</dbReference>
<name>A0ABU0HSA5_9HYPH</name>
<accession>A0ABU0HSA5</accession>
<reference evidence="1 2" key="1">
    <citation type="submission" date="2023-07" db="EMBL/GenBank/DDBJ databases">
        <title>Genomic Encyclopedia of Type Strains, Phase IV (KMG-IV): sequencing the most valuable type-strain genomes for metagenomic binning, comparative biology and taxonomic classification.</title>
        <authorList>
            <person name="Goeker M."/>
        </authorList>
    </citation>
    <scope>NUCLEOTIDE SEQUENCE [LARGE SCALE GENOMIC DNA]</scope>
    <source>
        <strain evidence="1 2">DSM 19562</strain>
    </source>
</reference>
<evidence type="ECO:0000313" key="1">
    <source>
        <dbReference type="EMBL" id="MDQ0445220.1"/>
    </source>
</evidence>
<proteinExistence type="predicted"/>
<protein>
    <recommendedName>
        <fullName evidence="3">Bacteriophage P22, Gp10, DNA-stabilising</fullName>
    </recommendedName>
</protein>
<sequence length="492" mass="53770">MARVTLTGGAYQSRSVIASAQRSVNLFPEIAPAPGDAPVPVTHYPTAGLRQVGIPPYVGPCRGLYAATNGDLYQVVSGQVFFIDSEFNWTLVGRIVDGISQIQFSDNGDVIVLTDGARGYVIDMTSREFGQITDEAFYGAAFNVCLDTYFIFDKPGTAQFYISLSQVSFANLTQGTINPDATYAAFDPLDIARKAGQADKMVALATVHRDLWLIGARTAEVWSNNGAADFTFAIVPGAFIDHGCVAPASVTTQDVSVFWISRDKEGQGIVVQGSGYSVTRISTHAIEAEFQSYARIDDAIGHCYQQQGHAFYVLSFPTANKTWAYELSTKQWHELAWTDQNGGQNRHRSRGCAFAYGQNLCGDWQNGTLYALDPNVFTDAGNPILRLRTFPHLINDGNRVFYERFIADIQSGTLDGSTLDQPPQISLRFSDDKGASYSNPILRPIGAGGDYRSIPTWNRLGMARDRVFELSWSAPIRTALNGAFVEMNSSAS</sequence>